<dbReference type="AlphaFoldDB" id="A0A948TNT2"/>
<proteinExistence type="predicted"/>
<name>A0A948TNT2_9BACT</name>
<comment type="caution">
    <text evidence="2">The sequence shown here is derived from an EMBL/GenBank/DDBJ whole genome shotgun (WGS) entry which is preliminary data.</text>
</comment>
<keyword evidence="1" id="KW-1133">Transmembrane helix</keyword>
<feature type="transmembrane region" description="Helical" evidence="1">
    <location>
        <begin position="21"/>
        <end position="40"/>
    </location>
</feature>
<protein>
    <submittedName>
        <fullName evidence="2">Uncharacterized protein</fullName>
    </submittedName>
</protein>
<keyword evidence="1" id="KW-0812">Transmembrane</keyword>
<evidence type="ECO:0000256" key="1">
    <source>
        <dbReference type="SAM" id="Phobius"/>
    </source>
</evidence>
<dbReference type="EMBL" id="JAHLFJ010000080">
    <property type="protein sequence ID" value="MBU3856656.1"/>
    <property type="molecule type" value="Genomic_DNA"/>
</dbReference>
<dbReference type="Proteomes" id="UP000784286">
    <property type="component" value="Unassembled WGS sequence"/>
</dbReference>
<reference evidence="2" key="1">
    <citation type="journal article" date="2021" name="PeerJ">
        <title>Extensive microbial diversity within the chicken gut microbiome revealed by metagenomics and culture.</title>
        <authorList>
            <person name="Gilroy R."/>
            <person name="Ravi A."/>
            <person name="Getino M."/>
            <person name="Pursley I."/>
            <person name="Horton D.L."/>
            <person name="Alikhan N.F."/>
            <person name="Baker D."/>
            <person name="Gharbi K."/>
            <person name="Hall N."/>
            <person name="Watson M."/>
            <person name="Adriaenssens E.M."/>
            <person name="Foster-Nyarko E."/>
            <person name="Jarju S."/>
            <person name="Secka A."/>
            <person name="Antonio M."/>
            <person name="Oren A."/>
            <person name="Chaudhuri R.R."/>
            <person name="La Ragione R."/>
            <person name="Hildebrand F."/>
            <person name="Pallen M.J."/>
        </authorList>
    </citation>
    <scope>NUCLEOTIDE SEQUENCE</scope>
    <source>
        <strain evidence="2">8470</strain>
    </source>
</reference>
<gene>
    <name evidence="2" type="ORF">H9928_08915</name>
</gene>
<accession>A0A948TNT2</accession>
<evidence type="ECO:0000313" key="2">
    <source>
        <dbReference type="EMBL" id="MBU3856656.1"/>
    </source>
</evidence>
<reference evidence="2" key="2">
    <citation type="submission" date="2021-04" db="EMBL/GenBank/DDBJ databases">
        <authorList>
            <person name="Gilroy R."/>
        </authorList>
    </citation>
    <scope>NUCLEOTIDE SEQUENCE</scope>
    <source>
        <strain evidence="2">8470</strain>
    </source>
</reference>
<organism evidence="2 3">
    <name type="scientific">Candidatus Phocaeicola excrementipullorum</name>
    <dbReference type="NCBI Taxonomy" id="2838731"/>
    <lineage>
        <taxon>Bacteria</taxon>
        <taxon>Pseudomonadati</taxon>
        <taxon>Bacteroidota</taxon>
        <taxon>Bacteroidia</taxon>
        <taxon>Bacteroidales</taxon>
        <taxon>Bacteroidaceae</taxon>
        <taxon>Phocaeicola</taxon>
    </lineage>
</organism>
<sequence>MEKAKTEKISNKLSARQQQTRIAAFTVIMSIIVVNILWWAGIHFISTDSTDNITINNTSAPSKHYAIAPTK</sequence>
<keyword evidence="1" id="KW-0472">Membrane</keyword>
<evidence type="ECO:0000313" key="3">
    <source>
        <dbReference type="Proteomes" id="UP000784286"/>
    </source>
</evidence>